<dbReference type="PANTHER" id="PTHR48083">
    <property type="entry name" value="MEDIUM-CHAIN SPECIFIC ACYL-COA DEHYDROGENASE, MITOCHONDRIAL-RELATED"/>
    <property type="match status" value="1"/>
</dbReference>
<dbReference type="AlphaFoldDB" id="A0A8H3IRP5"/>
<dbReference type="InterPro" id="IPR009075">
    <property type="entry name" value="AcylCo_DH/oxidase_C"/>
</dbReference>
<dbReference type="Gene3D" id="1.20.140.10">
    <property type="entry name" value="Butyryl-CoA Dehydrogenase, subunit A, domain 3"/>
    <property type="match status" value="1"/>
</dbReference>
<evidence type="ECO:0000313" key="10">
    <source>
        <dbReference type="EMBL" id="CAF9924920.1"/>
    </source>
</evidence>
<dbReference type="InterPro" id="IPR009100">
    <property type="entry name" value="AcylCoA_DH/oxidase_NM_dom_sf"/>
</dbReference>
<dbReference type="Pfam" id="PF02770">
    <property type="entry name" value="Acyl-CoA_dh_M"/>
    <property type="match status" value="1"/>
</dbReference>
<evidence type="ECO:0000256" key="4">
    <source>
        <dbReference type="ARBA" id="ARBA00022827"/>
    </source>
</evidence>
<dbReference type="Proteomes" id="UP000664169">
    <property type="component" value="Unassembled WGS sequence"/>
</dbReference>
<dbReference type="GO" id="GO:0050660">
    <property type="term" value="F:flavin adenine dinucleotide binding"/>
    <property type="evidence" value="ECO:0007669"/>
    <property type="project" value="InterPro"/>
</dbReference>
<dbReference type="Pfam" id="PF00441">
    <property type="entry name" value="Acyl-CoA_dh_1"/>
    <property type="match status" value="1"/>
</dbReference>
<accession>A0A8H3IRP5</accession>
<proteinExistence type="inferred from homology"/>
<dbReference type="Gene3D" id="2.40.110.10">
    <property type="entry name" value="Butyryl-CoA Dehydrogenase, subunit A, domain 2"/>
    <property type="match status" value="1"/>
</dbReference>
<dbReference type="EMBL" id="CAJPDQ010000022">
    <property type="protein sequence ID" value="CAF9924920.1"/>
    <property type="molecule type" value="Genomic_DNA"/>
</dbReference>
<feature type="domain" description="Acyl-CoA oxidase/dehydrogenase middle" evidence="8">
    <location>
        <begin position="158"/>
        <end position="255"/>
    </location>
</feature>
<protein>
    <recommendedName>
        <fullName evidence="12">Acyl-CoA dehydrogenase</fullName>
    </recommendedName>
</protein>
<dbReference type="InterPro" id="IPR046373">
    <property type="entry name" value="Acyl-CoA_Oxase/DH_mid-dom_sf"/>
</dbReference>
<keyword evidence="5 6" id="KW-0560">Oxidoreductase</keyword>
<name>A0A8H3IRP5_9LECA</name>
<comment type="similarity">
    <text evidence="2 6">Belongs to the acyl-CoA dehydrogenase family.</text>
</comment>
<evidence type="ECO:0000259" key="7">
    <source>
        <dbReference type="Pfam" id="PF00441"/>
    </source>
</evidence>
<sequence length="445" mass="48951">MSSKSFPIPFSEPPYLSGLPSPYYKPTHLTFQKKCRAFLEEHFLPNALEWERIETVPDHAYDTFVKANMILPNLPAPLPVDWLKRLEIYDIMGVKVEEWDYTHTGIYIDEMARSGLAGPGSSMTAGMAFGVPPVIKFGSKELHERFLPDALTGKTKWCIAITEPDAGSDVANISTTAVKSKDEKHYIINGTKKWITNGFWADYAAMAVRTGKTGSGAAGLSMVVCPLKGYKGVNMRRLKVGGQVTGGTTFIELDDVQIPVENLIGSEGMGMRYIMTNFNHERLTIAVGVTRQARVALSTAVEYCLKREAFGKPLMDQPVVRHRLAKAGAELETMQAWSDQFVYQMTHLPKAEADIKLGGLTALAKAKAGMVFATCAETAILLFGGNGYTRSGQGELIEKIYREVPGSRIPGGSEDILLDLAVRQLVKNYRSAIKTMERPSGDSKL</sequence>
<evidence type="ECO:0000256" key="1">
    <source>
        <dbReference type="ARBA" id="ARBA00001974"/>
    </source>
</evidence>
<evidence type="ECO:0000256" key="2">
    <source>
        <dbReference type="ARBA" id="ARBA00009347"/>
    </source>
</evidence>
<dbReference type="InterPro" id="IPR013786">
    <property type="entry name" value="AcylCoA_DH/ox_N"/>
</dbReference>
<dbReference type="SUPFAM" id="SSF47203">
    <property type="entry name" value="Acyl-CoA dehydrogenase C-terminal domain-like"/>
    <property type="match status" value="1"/>
</dbReference>
<reference evidence="10" key="1">
    <citation type="submission" date="2021-03" db="EMBL/GenBank/DDBJ databases">
        <authorList>
            <person name="Tagirdzhanova G."/>
        </authorList>
    </citation>
    <scope>NUCLEOTIDE SEQUENCE</scope>
</reference>
<evidence type="ECO:0008006" key="12">
    <source>
        <dbReference type="Google" id="ProtNLM"/>
    </source>
</evidence>
<keyword evidence="11" id="KW-1185">Reference proteome</keyword>
<evidence type="ECO:0000259" key="8">
    <source>
        <dbReference type="Pfam" id="PF02770"/>
    </source>
</evidence>
<evidence type="ECO:0000313" key="11">
    <source>
        <dbReference type="Proteomes" id="UP000664169"/>
    </source>
</evidence>
<dbReference type="InterPro" id="IPR006091">
    <property type="entry name" value="Acyl-CoA_Oxase/DH_mid-dom"/>
</dbReference>
<dbReference type="GO" id="GO:0003995">
    <property type="term" value="F:acyl-CoA dehydrogenase activity"/>
    <property type="evidence" value="ECO:0007669"/>
    <property type="project" value="TreeGrafter"/>
</dbReference>
<keyword evidence="4 6" id="KW-0274">FAD</keyword>
<dbReference type="Pfam" id="PF02771">
    <property type="entry name" value="Acyl-CoA_dh_N"/>
    <property type="match status" value="1"/>
</dbReference>
<dbReference type="OrthoDB" id="10254877at2759"/>
<dbReference type="GO" id="GO:0033539">
    <property type="term" value="P:fatty acid beta-oxidation using acyl-CoA dehydrogenase"/>
    <property type="evidence" value="ECO:0007669"/>
    <property type="project" value="TreeGrafter"/>
</dbReference>
<evidence type="ECO:0000259" key="9">
    <source>
        <dbReference type="Pfam" id="PF02771"/>
    </source>
</evidence>
<keyword evidence="3 6" id="KW-0285">Flavoprotein</keyword>
<dbReference type="GO" id="GO:0005737">
    <property type="term" value="C:cytoplasm"/>
    <property type="evidence" value="ECO:0007669"/>
    <property type="project" value="TreeGrafter"/>
</dbReference>
<gene>
    <name evidence="10" type="ORF">GOMPHAMPRED_003767</name>
</gene>
<evidence type="ECO:0000256" key="3">
    <source>
        <dbReference type="ARBA" id="ARBA00022630"/>
    </source>
</evidence>
<feature type="domain" description="Acyl-CoA dehydrogenase/oxidase N-terminal" evidence="9">
    <location>
        <begin position="26"/>
        <end position="154"/>
    </location>
</feature>
<evidence type="ECO:0000256" key="5">
    <source>
        <dbReference type="ARBA" id="ARBA00023002"/>
    </source>
</evidence>
<organism evidence="10 11">
    <name type="scientific">Gomphillus americanus</name>
    <dbReference type="NCBI Taxonomy" id="1940652"/>
    <lineage>
        <taxon>Eukaryota</taxon>
        <taxon>Fungi</taxon>
        <taxon>Dikarya</taxon>
        <taxon>Ascomycota</taxon>
        <taxon>Pezizomycotina</taxon>
        <taxon>Lecanoromycetes</taxon>
        <taxon>OSLEUM clade</taxon>
        <taxon>Ostropomycetidae</taxon>
        <taxon>Ostropales</taxon>
        <taxon>Graphidaceae</taxon>
        <taxon>Gomphilloideae</taxon>
        <taxon>Gomphillus</taxon>
    </lineage>
</organism>
<evidence type="ECO:0000256" key="6">
    <source>
        <dbReference type="RuleBase" id="RU362125"/>
    </source>
</evidence>
<dbReference type="Gene3D" id="1.10.540.10">
    <property type="entry name" value="Acyl-CoA dehydrogenase/oxidase, N-terminal domain"/>
    <property type="match status" value="1"/>
</dbReference>
<dbReference type="InterPro" id="IPR036250">
    <property type="entry name" value="AcylCo_DH-like_C"/>
</dbReference>
<dbReference type="SUPFAM" id="SSF56645">
    <property type="entry name" value="Acyl-CoA dehydrogenase NM domain-like"/>
    <property type="match status" value="1"/>
</dbReference>
<dbReference type="InterPro" id="IPR037069">
    <property type="entry name" value="AcylCoA_DH/ox_N_sf"/>
</dbReference>
<comment type="cofactor">
    <cofactor evidence="1 6">
        <name>FAD</name>
        <dbReference type="ChEBI" id="CHEBI:57692"/>
    </cofactor>
</comment>
<dbReference type="InterPro" id="IPR050741">
    <property type="entry name" value="Acyl-CoA_dehydrogenase"/>
</dbReference>
<comment type="caution">
    <text evidence="10">The sequence shown here is derived from an EMBL/GenBank/DDBJ whole genome shotgun (WGS) entry which is preliminary data.</text>
</comment>
<feature type="domain" description="Acyl-CoA dehydrogenase/oxidase C-terminal" evidence="7">
    <location>
        <begin position="268"/>
        <end position="425"/>
    </location>
</feature>
<dbReference type="PANTHER" id="PTHR48083:SF15">
    <property type="entry name" value="ACYL-COA DEHYDROGENASE APDG"/>
    <property type="match status" value="1"/>
</dbReference>